<keyword evidence="3" id="KW-1185">Reference proteome</keyword>
<feature type="compositionally biased region" description="Polar residues" evidence="1">
    <location>
        <begin position="493"/>
        <end position="506"/>
    </location>
</feature>
<feature type="compositionally biased region" description="Polar residues" evidence="1">
    <location>
        <begin position="521"/>
        <end position="563"/>
    </location>
</feature>
<evidence type="ECO:0000313" key="3">
    <source>
        <dbReference type="Proteomes" id="UP000746535"/>
    </source>
</evidence>
<dbReference type="Proteomes" id="UP000746535">
    <property type="component" value="Unassembled WGS sequence"/>
</dbReference>
<feature type="region of interest" description="Disordered" evidence="1">
    <location>
        <begin position="521"/>
        <end position="575"/>
    </location>
</feature>
<protein>
    <submittedName>
        <fullName evidence="2">Uncharacterized protein</fullName>
    </submittedName>
</protein>
<proteinExistence type="predicted"/>
<dbReference type="RefSeq" id="WP_168085819.1">
    <property type="nucleotide sequence ID" value="NZ_JAAVJI010000017.1"/>
</dbReference>
<feature type="region of interest" description="Disordered" evidence="1">
    <location>
        <begin position="486"/>
        <end position="506"/>
    </location>
</feature>
<gene>
    <name evidence="2" type="ORF">HBH25_20630</name>
</gene>
<dbReference type="EMBL" id="JAAVJI010000017">
    <property type="protein sequence ID" value="NJP03246.1"/>
    <property type="molecule type" value="Genomic_DNA"/>
</dbReference>
<organism evidence="2 3">
    <name type="scientific">Pseudomonas quercus</name>
    <dbReference type="NCBI Taxonomy" id="2722792"/>
    <lineage>
        <taxon>Bacteria</taxon>
        <taxon>Pseudomonadati</taxon>
        <taxon>Pseudomonadota</taxon>
        <taxon>Gammaproteobacteria</taxon>
        <taxon>Pseudomonadales</taxon>
        <taxon>Pseudomonadaceae</taxon>
        <taxon>Pseudomonas</taxon>
    </lineage>
</organism>
<comment type="caution">
    <text evidence="2">The sequence shown here is derived from an EMBL/GenBank/DDBJ whole genome shotgun (WGS) entry which is preliminary data.</text>
</comment>
<sequence>MMNINPSITNPAIQHHSTTAPALPVPATPAARVTDIAHATQVMNDKAASLEGHLNLRGREMQGRLQTYFHPHRATAGSQEENNRDNAELGLITNDRALRLQQKGYGLAHMEKAEKNAKNVDLMLTTIRATMGGSPFSGLTLATNLHPDTLNHNPQDTPLKDIALQNVLASLYASAADVGSNPLLKGFRPEETLNPGAENVHPSLAASRAAITAAHDKGALMSAAMELAKWGGTFMARNTAVFGVRVGLESTGKAKLATDIEDILRPLTAVIAGVAIAHYDQYLDRQRGIAGPAMLYGRRDPVPEGSAPKDIEQDEEWLKTFESLQTMDWLFSKDTLTDVSDRAGKGVAGFANAALKGEVFSELGQLHNQAAAGALAASFAAYGVAPAALRQLMSAHNFSPAQIVAAADGLKEVLGAAAFGIWAFVDKLVAAITSNLNKSVNENDQVAKGVTKGLNTGGRAVAAMASKGANVVVDVTQASRRGLQRTGDFIADNSRSAGSAMSSGVGTAANYTGQQLQSLRNRFGRPNNSNAAPTQNIPMTTLQPSNPGQAATSGPVQPSSSAPPATDQPRGDDAV</sequence>
<name>A0ABX0YJR9_9PSED</name>
<evidence type="ECO:0000256" key="1">
    <source>
        <dbReference type="SAM" id="MobiDB-lite"/>
    </source>
</evidence>
<evidence type="ECO:0000313" key="2">
    <source>
        <dbReference type="EMBL" id="NJP03246.1"/>
    </source>
</evidence>
<reference evidence="2 3" key="1">
    <citation type="submission" date="2020-03" db="EMBL/GenBank/DDBJ databases">
        <authorList>
            <person name="Wang L."/>
            <person name="He N."/>
            <person name="Li Y."/>
            <person name="Fang Y."/>
            <person name="Zhang F."/>
        </authorList>
    </citation>
    <scope>NUCLEOTIDE SEQUENCE [LARGE SCALE GENOMIC DNA]</scope>
    <source>
        <strain evidence="3">hsmgli-8</strain>
    </source>
</reference>
<accession>A0ABX0YJR9</accession>